<dbReference type="SUPFAM" id="SSF51445">
    <property type="entry name" value="(Trans)glycosidases"/>
    <property type="match status" value="1"/>
</dbReference>
<sequence>IGWMGEEFGEEKEKIIGESKLQWELIETEKYEFNQQMFNYWCNMFRLRHEHKLCLKSDNLDFFFEDRIVQVFAYHRYDNAKTDHIIVIINWARQNLK</sequence>
<comment type="caution">
    <text evidence="1">The sequence shown here is derived from an EMBL/GenBank/DDBJ whole genome shotgun (WGS) entry which is preliminary data.</text>
</comment>
<organism evidence="1 2">
    <name type="scientific">Adineta steineri</name>
    <dbReference type="NCBI Taxonomy" id="433720"/>
    <lineage>
        <taxon>Eukaryota</taxon>
        <taxon>Metazoa</taxon>
        <taxon>Spiralia</taxon>
        <taxon>Gnathifera</taxon>
        <taxon>Rotifera</taxon>
        <taxon>Eurotatoria</taxon>
        <taxon>Bdelloidea</taxon>
        <taxon>Adinetida</taxon>
        <taxon>Adinetidae</taxon>
        <taxon>Adineta</taxon>
    </lineage>
</organism>
<gene>
    <name evidence="1" type="ORF">KXQ929_LOCUS49486</name>
</gene>
<dbReference type="Proteomes" id="UP000663868">
    <property type="component" value="Unassembled WGS sequence"/>
</dbReference>
<feature type="non-terminal residue" evidence="1">
    <location>
        <position position="97"/>
    </location>
</feature>
<reference evidence="1" key="1">
    <citation type="submission" date="2021-02" db="EMBL/GenBank/DDBJ databases">
        <authorList>
            <person name="Nowell W R."/>
        </authorList>
    </citation>
    <scope>NUCLEOTIDE SEQUENCE</scope>
</reference>
<dbReference type="EMBL" id="CAJOBB010021111">
    <property type="protein sequence ID" value="CAF4373369.1"/>
    <property type="molecule type" value="Genomic_DNA"/>
</dbReference>
<evidence type="ECO:0000313" key="1">
    <source>
        <dbReference type="EMBL" id="CAF4373369.1"/>
    </source>
</evidence>
<feature type="non-terminal residue" evidence="1">
    <location>
        <position position="1"/>
    </location>
</feature>
<name>A0A820MK02_9BILA</name>
<protein>
    <submittedName>
        <fullName evidence="1">Uncharacterized protein</fullName>
    </submittedName>
</protein>
<accession>A0A820MK02</accession>
<proteinExistence type="predicted"/>
<dbReference type="InterPro" id="IPR017853">
    <property type="entry name" value="GH"/>
</dbReference>
<dbReference type="AlphaFoldDB" id="A0A820MK02"/>
<evidence type="ECO:0000313" key="2">
    <source>
        <dbReference type="Proteomes" id="UP000663868"/>
    </source>
</evidence>